<evidence type="ECO:0000313" key="9">
    <source>
        <dbReference type="EMBL" id="RFU67322.1"/>
    </source>
</evidence>
<comment type="caution">
    <text evidence="9">The sequence shown here is derived from an EMBL/GenBank/DDBJ whole genome shotgun (WGS) entry which is preliminary data.</text>
</comment>
<evidence type="ECO:0000256" key="5">
    <source>
        <dbReference type="ARBA" id="ARBA00023288"/>
    </source>
</evidence>
<keyword evidence="3" id="KW-0472">Membrane</keyword>
<evidence type="ECO:0000256" key="3">
    <source>
        <dbReference type="ARBA" id="ARBA00023136"/>
    </source>
</evidence>
<dbReference type="Pfam" id="PF03180">
    <property type="entry name" value="Lipoprotein_9"/>
    <property type="match status" value="1"/>
</dbReference>
<comment type="similarity">
    <text evidence="6">Belongs to the nlpA lipoprotein family.</text>
</comment>
<dbReference type="PANTHER" id="PTHR30429:SF1">
    <property type="entry name" value="D-METHIONINE-BINDING LIPOPROTEIN METQ-RELATED"/>
    <property type="match status" value="1"/>
</dbReference>
<dbReference type="OrthoDB" id="9812878at2"/>
<feature type="chain" id="PRO_5039610998" description="Lipoprotein" evidence="8">
    <location>
        <begin position="20"/>
        <end position="278"/>
    </location>
</feature>
<keyword evidence="10" id="KW-1185">Reference proteome</keyword>
<protein>
    <recommendedName>
        <fullName evidence="6">Lipoprotein</fullName>
    </recommendedName>
</protein>
<organism evidence="9 10">
    <name type="scientific">Peribacillus saganii</name>
    <dbReference type="NCBI Taxonomy" id="2303992"/>
    <lineage>
        <taxon>Bacteria</taxon>
        <taxon>Bacillati</taxon>
        <taxon>Bacillota</taxon>
        <taxon>Bacilli</taxon>
        <taxon>Bacillales</taxon>
        <taxon>Bacillaceae</taxon>
        <taxon>Peribacillus</taxon>
    </lineage>
</organism>
<dbReference type="PANTHER" id="PTHR30429">
    <property type="entry name" value="D-METHIONINE-BINDING LIPOPROTEIN METQ"/>
    <property type="match status" value="1"/>
</dbReference>
<feature type="lipid moiety-binding region" description="S-diacylglycerol cysteine" evidence="7">
    <location>
        <position position="20"/>
    </location>
</feature>
<sequence length="278" mass="30948">MKKFVLILSLILLIGVLTACGNKEEASSTGEKNENQLSEEKLMIGVTAGPHEQVVEKVKEVAAKDGLEIELKVFNDYVMPNTALEEGELDMNSYQHKPFMDQFNKDKSTHLAAVGKTILNPMAIYSNEYKSLEDIPKGAKVGLPNDPTNGTRSLYLFEEAGLIKIKEDKRETATILDLAENPKEIEFIELEAAQIPKQLTELDAAAINTNFAIDAGLSPKQDGIFLEPIESPYVNWLVVREENKNDPAVKKVLKAFHTDEVKAFIEEEFKGSILPGWE</sequence>
<dbReference type="Gene3D" id="3.40.190.10">
    <property type="entry name" value="Periplasmic binding protein-like II"/>
    <property type="match status" value="2"/>
</dbReference>
<evidence type="ECO:0000256" key="4">
    <source>
        <dbReference type="ARBA" id="ARBA00023139"/>
    </source>
</evidence>
<gene>
    <name evidence="9" type="ORF">D0469_15640</name>
</gene>
<dbReference type="AlphaFoldDB" id="A0A372LKU8"/>
<dbReference type="SUPFAM" id="SSF53850">
    <property type="entry name" value="Periplasmic binding protein-like II"/>
    <property type="match status" value="1"/>
</dbReference>
<evidence type="ECO:0000256" key="2">
    <source>
        <dbReference type="ARBA" id="ARBA00022729"/>
    </source>
</evidence>
<accession>A0A372LKU8</accession>
<evidence type="ECO:0000256" key="1">
    <source>
        <dbReference type="ARBA" id="ARBA00004635"/>
    </source>
</evidence>
<evidence type="ECO:0000256" key="7">
    <source>
        <dbReference type="PIRSR" id="PIRSR002854-1"/>
    </source>
</evidence>
<evidence type="ECO:0000313" key="10">
    <source>
        <dbReference type="Proteomes" id="UP000264541"/>
    </source>
</evidence>
<dbReference type="InterPro" id="IPR004872">
    <property type="entry name" value="Lipoprotein_NlpA"/>
</dbReference>
<proteinExistence type="inferred from homology"/>
<feature type="signal peptide" evidence="8">
    <location>
        <begin position="1"/>
        <end position="19"/>
    </location>
</feature>
<comment type="subcellular location">
    <subcellularLocation>
        <location evidence="1">Membrane</location>
        <topology evidence="1">Lipid-anchor</topology>
    </subcellularLocation>
</comment>
<dbReference type="Proteomes" id="UP000264541">
    <property type="component" value="Unassembled WGS sequence"/>
</dbReference>
<evidence type="ECO:0000256" key="6">
    <source>
        <dbReference type="PIRNR" id="PIRNR002854"/>
    </source>
</evidence>
<dbReference type="CDD" id="cd13526">
    <property type="entry name" value="PBP2_lipoprotein_MetQ_like"/>
    <property type="match status" value="1"/>
</dbReference>
<keyword evidence="4" id="KW-0564">Palmitate</keyword>
<reference evidence="9 10" key="1">
    <citation type="submission" date="2018-08" db="EMBL/GenBank/DDBJ databases">
        <title>Bacillus chawlae sp. nov., Bacillus glennii sp. nov., and Bacillus saganii sp. nov. Isolated from the Vehicle Assembly Building at Kennedy Space Center where the Viking Spacecraft were Assembled.</title>
        <authorList>
            <person name="Seuylemezian A."/>
            <person name="Vaishampayan P."/>
        </authorList>
    </citation>
    <scope>NUCLEOTIDE SEQUENCE [LARGE SCALE GENOMIC DNA]</scope>
    <source>
        <strain evidence="9 10">V47-23a</strain>
    </source>
</reference>
<keyword evidence="5 6" id="KW-0449">Lipoprotein</keyword>
<dbReference type="NCBIfam" id="TIGR00363">
    <property type="entry name" value="MetQ/NlpA family lipoprotein"/>
    <property type="match status" value="1"/>
</dbReference>
<keyword evidence="2 8" id="KW-0732">Signal</keyword>
<dbReference type="PROSITE" id="PS51257">
    <property type="entry name" value="PROKAR_LIPOPROTEIN"/>
    <property type="match status" value="1"/>
</dbReference>
<dbReference type="PIRSF" id="PIRSF002854">
    <property type="entry name" value="MetQ"/>
    <property type="match status" value="1"/>
</dbReference>
<dbReference type="RefSeq" id="WP_117327652.1">
    <property type="nucleotide sequence ID" value="NZ_QVTE01000045.1"/>
</dbReference>
<evidence type="ECO:0000256" key="8">
    <source>
        <dbReference type="SAM" id="SignalP"/>
    </source>
</evidence>
<name>A0A372LKU8_9BACI</name>
<dbReference type="EMBL" id="QVTE01000045">
    <property type="protein sequence ID" value="RFU67322.1"/>
    <property type="molecule type" value="Genomic_DNA"/>
</dbReference>
<dbReference type="GO" id="GO:0016020">
    <property type="term" value="C:membrane"/>
    <property type="evidence" value="ECO:0007669"/>
    <property type="project" value="UniProtKB-SubCell"/>
</dbReference>